<feature type="domain" description="ATP-grasp" evidence="3">
    <location>
        <begin position="95"/>
        <end position="270"/>
    </location>
</feature>
<organism evidence="4 5">
    <name type="scientific">Reticulibacter mediterranei</name>
    <dbReference type="NCBI Taxonomy" id="2778369"/>
    <lineage>
        <taxon>Bacteria</taxon>
        <taxon>Bacillati</taxon>
        <taxon>Chloroflexota</taxon>
        <taxon>Ktedonobacteria</taxon>
        <taxon>Ktedonobacterales</taxon>
        <taxon>Reticulibacteraceae</taxon>
        <taxon>Reticulibacter</taxon>
    </lineage>
</organism>
<evidence type="ECO:0000313" key="4">
    <source>
        <dbReference type="EMBL" id="GHO91253.1"/>
    </source>
</evidence>
<dbReference type="Gene3D" id="3.40.50.20">
    <property type="match status" value="1"/>
</dbReference>
<keyword evidence="5" id="KW-1185">Reference proteome</keyword>
<dbReference type="PANTHER" id="PTHR21621:SF0">
    <property type="entry name" value="BETA-CITRYLGLUTAMATE SYNTHASE B-RELATED"/>
    <property type="match status" value="1"/>
</dbReference>
<dbReference type="SUPFAM" id="SSF56059">
    <property type="entry name" value="Glutathione synthetase ATP-binding domain-like"/>
    <property type="match status" value="1"/>
</dbReference>
<dbReference type="EMBL" id="BNJK01000001">
    <property type="protein sequence ID" value="GHO91253.1"/>
    <property type="molecule type" value="Genomic_DNA"/>
</dbReference>
<dbReference type="InterPro" id="IPR013651">
    <property type="entry name" value="ATP-grasp_RimK-type"/>
</dbReference>
<reference evidence="4" key="1">
    <citation type="submission" date="2020-10" db="EMBL/GenBank/DDBJ databases">
        <title>Taxonomic study of unclassified bacteria belonging to the class Ktedonobacteria.</title>
        <authorList>
            <person name="Yabe S."/>
            <person name="Wang C.M."/>
            <person name="Zheng Y."/>
            <person name="Sakai Y."/>
            <person name="Cavaletti L."/>
            <person name="Monciardini P."/>
            <person name="Donadio S."/>
        </authorList>
    </citation>
    <scope>NUCLEOTIDE SEQUENCE</scope>
    <source>
        <strain evidence="4">ID150040</strain>
    </source>
</reference>
<dbReference type="Proteomes" id="UP000597444">
    <property type="component" value="Unassembled WGS sequence"/>
</dbReference>
<feature type="region of interest" description="Disordered" evidence="2">
    <location>
        <begin position="273"/>
        <end position="325"/>
    </location>
</feature>
<name>A0A8J3N087_9CHLR</name>
<dbReference type="InterPro" id="IPR011761">
    <property type="entry name" value="ATP-grasp"/>
</dbReference>
<dbReference type="GO" id="GO:0046872">
    <property type="term" value="F:metal ion binding"/>
    <property type="evidence" value="ECO:0007669"/>
    <property type="project" value="InterPro"/>
</dbReference>
<dbReference type="PANTHER" id="PTHR21621">
    <property type="entry name" value="RIBOSOMAL PROTEIN S6 MODIFICATION PROTEIN"/>
    <property type="match status" value="1"/>
</dbReference>
<gene>
    <name evidence="4" type="ORF">KSF_013010</name>
</gene>
<evidence type="ECO:0000256" key="2">
    <source>
        <dbReference type="SAM" id="MobiDB-lite"/>
    </source>
</evidence>
<feature type="compositionally biased region" description="Basic residues" evidence="2">
    <location>
        <begin position="274"/>
        <end position="283"/>
    </location>
</feature>
<dbReference type="GO" id="GO:0005524">
    <property type="term" value="F:ATP binding"/>
    <property type="evidence" value="ECO:0007669"/>
    <property type="project" value="UniProtKB-UniRule"/>
</dbReference>
<evidence type="ECO:0000259" key="3">
    <source>
        <dbReference type="PROSITE" id="PS50975"/>
    </source>
</evidence>
<evidence type="ECO:0000313" key="5">
    <source>
        <dbReference type="Proteomes" id="UP000597444"/>
    </source>
</evidence>
<protein>
    <recommendedName>
        <fullName evidence="3">ATP-grasp domain-containing protein</fullName>
    </recommendedName>
</protein>
<dbReference type="RefSeq" id="WP_220202157.1">
    <property type="nucleotide sequence ID" value="NZ_BNJK01000001.1"/>
</dbReference>
<keyword evidence="1" id="KW-0547">Nucleotide-binding</keyword>
<accession>A0A8J3N087</accession>
<dbReference type="GO" id="GO:0005737">
    <property type="term" value="C:cytoplasm"/>
    <property type="evidence" value="ECO:0007669"/>
    <property type="project" value="TreeGrafter"/>
</dbReference>
<dbReference type="AlphaFoldDB" id="A0A8J3N087"/>
<comment type="caution">
    <text evidence="4">The sequence shown here is derived from an EMBL/GenBank/DDBJ whole genome shotgun (WGS) entry which is preliminary data.</text>
</comment>
<evidence type="ECO:0000256" key="1">
    <source>
        <dbReference type="PROSITE-ProRule" id="PRU00409"/>
    </source>
</evidence>
<dbReference type="Pfam" id="PF08443">
    <property type="entry name" value="RimK"/>
    <property type="match status" value="1"/>
</dbReference>
<dbReference type="GO" id="GO:0009432">
    <property type="term" value="P:SOS response"/>
    <property type="evidence" value="ECO:0007669"/>
    <property type="project" value="TreeGrafter"/>
</dbReference>
<dbReference type="Gene3D" id="3.30.470.20">
    <property type="entry name" value="ATP-grasp fold, B domain"/>
    <property type="match status" value="1"/>
</dbReference>
<feature type="compositionally biased region" description="Basic and acidic residues" evidence="2">
    <location>
        <begin position="310"/>
        <end position="325"/>
    </location>
</feature>
<proteinExistence type="predicted"/>
<sequence>MRFCFIIEEEYRNDPMPMVVADQLLQWGHVVDLLEPQDTVTCLSDMHLQNYDAYVLKTVADGPGLSILEAAEAVGIPTINNPRAIRLVRDKAVAAAFAHAHGLPIPPTYFVAHPRLLKQIPPEDYPIVVKPSNGSSCRGIYRLDRPEDLDALVIAEPEDSFFLAQRYAENTGFDIKIYVTGQEVYAAIAKKSPLHAEVAEEFIPLTPQLRKLTLDIGKIFGLDIYGIDVVETPQGLAVLDINDFPSFGRVPGAVRRVAEYILHAAKRAEINRQARSKKHGRRLSVHEANELSASPGERPGLTPYTLSDRSTNREKIHDEHLSYYG</sequence>
<dbReference type="PROSITE" id="PS50975">
    <property type="entry name" value="ATP_GRASP"/>
    <property type="match status" value="1"/>
</dbReference>
<keyword evidence="1" id="KW-0067">ATP-binding</keyword>
<dbReference type="GO" id="GO:0018169">
    <property type="term" value="F:ribosomal S6-glutamic acid ligase activity"/>
    <property type="evidence" value="ECO:0007669"/>
    <property type="project" value="TreeGrafter"/>
</dbReference>